<reference evidence="1 4" key="2">
    <citation type="journal article" date="2019" name="Nat. Med.">
        <title>A library of human gut bacterial isolates paired with longitudinal multiomics data enables mechanistic microbiome research.</title>
        <authorList>
            <person name="Poyet M."/>
            <person name="Groussin M."/>
            <person name="Gibbons S.M."/>
            <person name="Avila-Pacheco J."/>
            <person name="Jiang X."/>
            <person name="Kearney S.M."/>
            <person name="Perrotta A.R."/>
            <person name="Berdy B."/>
            <person name="Zhao S."/>
            <person name="Lieberman T.D."/>
            <person name="Swanson P.K."/>
            <person name="Smith M."/>
            <person name="Roesemann S."/>
            <person name="Alexander J.E."/>
            <person name="Rich S.A."/>
            <person name="Livny J."/>
            <person name="Vlamakis H."/>
            <person name="Clish C."/>
            <person name="Bullock K."/>
            <person name="Deik A."/>
            <person name="Scott J."/>
            <person name="Pierce K.A."/>
            <person name="Xavier R.J."/>
            <person name="Alm E.J."/>
        </authorList>
    </citation>
    <scope>NUCLEOTIDE SEQUENCE [LARGE SCALE GENOMIC DNA]</scope>
    <source>
        <strain evidence="1 4">BIOML-A73</strain>
    </source>
</reference>
<proteinExistence type="predicted"/>
<comment type="caution">
    <text evidence="2">The sequence shown here is derived from an EMBL/GenBank/DDBJ whole genome shotgun (WGS) entry which is preliminary data.</text>
</comment>
<evidence type="ECO:0000313" key="2">
    <source>
        <dbReference type="EMBL" id="RHL34516.1"/>
    </source>
</evidence>
<evidence type="ECO:0000313" key="3">
    <source>
        <dbReference type="Proteomes" id="UP000284495"/>
    </source>
</evidence>
<dbReference type="Proteomes" id="UP000284495">
    <property type="component" value="Unassembled WGS sequence"/>
</dbReference>
<evidence type="ECO:0008006" key="5">
    <source>
        <dbReference type="Google" id="ProtNLM"/>
    </source>
</evidence>
<accession>A0A415KE11</accession>
<evidence type="ECO:0000313" key="1">
    <source>
        <dbReference type="EMBL" id="KAB6082009.1"/>
    </source>
</evidence>
<dbReference type="EMBL" id="WDER01000033">
    <property type="protein sequence ID" value="KAB6082009.1"/>
    <property type="molecule type" value="Genomic_DNA"/>
</dbReference>
<name>A0A415KE11_9BACE</name>
<evidence type="ECO:0000313" key="4">
    <source>
        <dbReference type="Proteomes" id="UP000474077"/>
    </source>
</evidence>
<dbReference type="RefSeq" id="WP_118219903.1">
    <property type="nucleotide sequence ID" value="NZ_CP072212.1"/>
</dbReference>
<dbReference type="EMBL" id="QROO01000028">
    <property type="protein sequence ID" value="RHL34516.1"/>
    <property type="molecule type" value="Genomic_DNA"/>
</dbReference>
<dbReference type="AlphaFoldDB" id="A0A415KE11"/>
<protein>
    <recommendedName>
        <fullName evidence="5">HEAT repeat domain-containing protein</fullName>
    </recommendedName>
</protein>
<dbReference type="Proteomes" id="UP000474077">
    <property type="component" value="Unassembled WGS sequence"/>
</dbReference>
<organism evidence="2 3">
    <name type="scientific">Bacteroides xylanisolvens</name>
    <dbReference type="NCBI Taxonomy" id="371601"/>
    <lineage>
        <taxon>Bacteria</taxon>
        <taxon>Pseudomonadati</taxon>
        <taxon>Bacteroidota</taxon>
        <taxon>Bacteroidia</taxon>
        <taxon>Bacteroidales</taxon>
        <taxon>Bacteroidaceae</taxon>
        <taxon>Bacteroides</taxon>
    </lineage>
</organism>
<reference evidence="2 3" key="1">
    <citation type="submission" date="2018-08" db="EMBL/GenBank/DDBJ databases">
        <title>A genome reference for cultivated species of the human gut microbiota.</title>
        <authorList>
            <person name="Zou Y."/>
            <person name="Xue W."/>
            <person name="Luo G."/>
        </authorList>
    </citation>
    <scope>NUCLEOTIDE SEQUENCE [LARGE SCALE GENOMIC DNA]</scope>
    <source>
        <strain evidence="2 3">AF38-2</strain>
    </source>
</reference>
<gene>
    <name evidence="2" type="ORF">DW027_19055</name>
    <name evidence="1" type="ORF">GA560_13065</name>
</gene>
<sequence>MQKRKLYGYLYVMHSINSNSTAMNREQALKLVTKLLNPNTPADERQRAAAQLQELIKILLPE</sequence>